<evidence type="ECO:0000259" key="7">
    <source>
        <dbReference type="PROSITE" id="PS50888"/>
    </source>
</evidence>
<dbReference type="AlphaFoldDB" id="A0A8X6T8P3"/>
<comment type="subcellular location">
    <subcellularLocation>
        <location evidence="1">Nucleus</location>
    </subcellularLocation>
</comment>
<feature type="domain" description="BHLH" evidence="7">
    <location>
        <begin position="62"/>
        <end position="122"/>
    </location>
</feature>
<evidence type="ECO:0000256" key="6">
    <source>
        <dbReference type="SAM" id="MobiDB-lite"/>
    </source>
</evidence>
<dbReference type="GO" id="GO:0006355">
    <property type="term" value="P:regulation of DNA-templated transcription"/>
    <property type="evidence" value="ECO:0007669"/>
    <property type="project" value="InterPro"/>
</dbReference>
<dbReference type="CDD" id="cd11410">
    <property type="entry name" value="bHLH_O_HES"/>
    <property type="match status" value="1"/>
</dbReference>
<keyword evidence="10" id="KW-1185">Reference proteome</keyword>
<dbReference type="EMBL" id="BMAW01052957">
    <property type="protein sequence ID" value="GFS88370.1"/>
    <property type="molecule type" value="Genomic_DNA"/>
</dbReference>
<dbReference type="GO" id="GO:0005634">
    <property type="term" value="C:nucleus"/>
    <property type="evidence" value="ECO:0007669"/>
    <property type="project" value="UniProtKB-SubCell"/>
</dbReference>
<dbReference type="InterPro" id="IPR011598">
    <property type="entry name" value="bHLH_dom"/>
</dbReference>
<gene>
    <name evidence="9" type="primary">HES1</name>
    <name evidence="9" type="ORF">NPIL_89631</name>
</gene>
<keyword evidence="2" id="KW-0805">Transcription regulation</keyword>
<evidence type="ECO:0000256" key="5">
    <source>
        <dbReference type="ARBA" id="ARBA00023242"/>
    </source>
</evidence>
<evidence type="ECO:0000313" key="9">
    <source>
        <dbReference type="EMBL" id="GFS88370.1"/>
    </source>
</evidence>
<protein>
    <submittedName>
        <fullName evidence="9">Transcription factor HES-1</fullName>
    </submittedName>
</protein>
<keyword evidence="5" id="KW-0539">Nucleus</keyword>
<dbReference type="PROSITE" id="PS51054">
    <property type="entry name" value="ORANGE"/>
    <property type="match status" value="1"/>
</dbReference>
<evidence type="ECO:0000259" key="8">
    <source>
        <dbReference type="PROSITE" id="PS51054"/>
    </source>
</evidence>
<dbReference type="Pfam" id="PF00010">
    <property type="entry name" value="HLH"/>
    <property type="match status" value="1"/>
</dbReference>
<evidence type="ECO:0000256" key="1">
    <source>
        <dbReference type="ARBA" id="ARBA00004123"/>
    </source>
</evidence>
<organism evidence="9 10">
    <name type="scientific">Nephila pilipes</name>
    <name type="common">Giant wood spider</name>
    <name type="synonym">Nephila maculata</name>
    <dbReference type="NCBI Taxonomy" id="299642"/>
    <lineage>
        <taxon>Eukaryota</taxon>
        <taxon>Metazoa</taxon>
        <taxon>Ecdysozoa</taxon>
        <taxon>Arthropoda</taxon>
        <taxon>Chelicerata</taxon>
        <taxon>Arachnida</taxon>
        <taxon>Araneae</taxon>
        <taxon>Araneomorphae</taxon>
        <taxon>Entelegynae</taxon>
        <taxon>Araneoidea</taxon>
        <taxon>Nephilidae</taxon>
        <taxon>Nephila</taxon>
    </lineage>
</organism>
<dbReference type="InterPro" id="IPR003650">
    <property type="entry name" value="Orange_dom"/>
</dbReference>
<dbReference type="PANTHER" id="PTHR10985">
    <property type="entry name" value="BASIC HELIX-LOOP-HELIX TRANSCRIPTION FACTOR, HES-RELATED"/>
    <property type="match status" value="1"/>
</dbReference>
<dbReference type="InterPro" id="IPR050370">
    <property type="entry name" value="HES_HEY"/>
</dbReference>
<feature type="region of interest" description="Disordered" evidence="6">
    <location>
        <begin position="90"/>
        <end position="109"/>
    </location>
</feature>
<dbReference type="SUPFAM" id="SSF158457">
    <property type="entry name" value="Orange domain-like"/>
    <property type="match status" value="1"/>
</dbReference>
<dbReference type="InterPro" id="IPR036638">
    <property type="entry name" value="HLH_DNA-bd_sf"/>
</dbReference>
<comment type="caution">
    <text evidence="9">The sequence shown here is derived from an EMBL/GenBank/DDBJ whole genome shotgun (WGS) entry which is preliminary data.</text>
</comment>
<dbReference type="PROSITE" id="PS50888">
    <property type="entry name" value="BHLH"/>
    <property type="match status" value="1"/>
</dbReference>
<evidence type="ECO:0000256" key="2">
    <source>
        <dbReference type="ARBA" id="ARBA00023015"/>
    </source>
</evidence>
<dbReference type="Pfam" id="PF07527">
    <property type="entry name" value="Hairy_orange"/>
    <property type="match status" value="1"/>
</dbReference>
<dbReference type="Proteomes" id="UP000887013">
    <property type="component" value="Unassembled WGS sequence"/>
</dbReference>
<evidence type="ECO:0000313" key="10">
    <source>
        <dbReference type="Proteomes" id="UP000887013"/>
    </source>
</evidence>
<dbReference type="GO" id="GO:0003677">
    <property type="term" value="F:DNA binding"/>
    <property type="evidence" value="ECO:0007669"/>
    <property type="project" value="UniProtKB-KW"/>
</dbReference>
<accession>A0A8X6T8P3</accession>
<dbReference type="GO" id="GO:0046983">
    <property type="term" value="F:protein dimerization activity"/>
    <property type="evidence" value="ECO:0007669"/>
    <property type="project" value="InterPro"/>
</dbReference>
<reference evidence="9" key="1">
    <citation type="submission" date="2020-08" db="EMBL/GenBank/DDBJ databases">
        <title>Multicomponent nature underlies the extraordinary mechanical properties of spider dragline silk.</title>
        <authorList>
            <person name="Kono N."/>
            <person name="Nakamura H."/>
            <person name="Mori M."/>
            <person name="Yoshida Y."/>
            <person name="Ohtoshi R."/>
            <person name="Malay A.D."/>
            <person name="Moran D.A.P."/>
            <person name="Tomita M."/>
            <person name="Numata K."/>
            <person name="Arakawa K."/>
        </authorList>
    </citation>
    <scope>NUCLEOTIDE SEQUENCE</scope>
</reference>
<name>A0A8X6T8P3_NEPPI</name>
<feature type="domain" description="Orange" evidence="8">
    <location>
        <begin position="137"/>
        <end position="167"/>
    </location>
</feature>
<proteinExistence type="predicted"/>
<dbReference type="OrthoDB" id="6085656at2759"/>
<dbReference type="Gene3D" id="4.10.280.10">
    <property type="entry name" value="Helix-loop-helix DNA-binding domain"/>
    <property type="match status" value="1"/>
</dbReference>
<dbReference type="SUPFAM" id="SSF47459">
    <property type="entry name" value="HLH, helix-loop-helix DNA-binding domain"/>
    <property type="match status" value="1"/>
</dbReference>
<sequence>MITGQNRRVTNSANRCLIADSSSTRYYFTRRANAHARESHVIVSGMTPSLKPSGLHIGCVDNRKASKPLIEKRRRARINRSLSALKELVVPSEQNPQSPNSRPPKLEKADVLEKTVEYVKRIKELNNVPLDDRLGEFDAGYTRCLNAVQKFLETENYEMKSRLLSHLNNSYASLSGMINPYMDDTSSSCSSGSRSQTPASVAAESCQLEHFVNCFCTDSEQDVSSNELSVITRTFQPQNVTHTGSVQRDPVHQCKEPSFSGITVPTTAPLNLATNSNDQCPKHANENVCNSISHDVWRPWHDNGVIKYNHKL</sequence>
<keyword evidence="4" id="KW-0804">Transcription</keyword>
<dbReference type="SMART" id="SM00353">
    <property type="entry name" value="HLH"/>
    <property type="match status" value="1"/>
</dbReference>
<evidence type="ECO:0000256" key="4">
    <source>
        <dbReference type="ARBA" id="ARBA00023163"/>
    </source>
</evidence>
<keyword evidence="3" id="KW-0238">DNA-binding</keyword>
<evidence type="ECO:0000256" key="3">
    <source>
        <dbReference type="ARBA" id="ARBA00023125"/>
    </source>
</evidence>